<dbReference type="Gene3D" id="2.70.70.10">
    <property type="entry name" value="Glucose Permease (Domain IIA)"/>
    <property type="match status" value="1"/>
</dbReference>
<dbReference type="PATRIC" id="fig|188932.3.peg.3529"/>
<feature type="domain" description="M23ase beta-sheet core" evidence="2">
    <location>
        <begin position="57"/>
        <end position="123"/>
    </location>
</feature>
<accession>A0A127VFY2</accession>
<keyword evidence="4" id="KW-1185">Reference proteome</keyword>
<dbReference type="PANTHER" id="PTHR21666">
    <property type="entry name" value="PEPTIDASE-RELATED"/>
    <property type="match status" value="1"/>
</dbReference>
<dbReference type="KEGG" id="pcm:AY601_3391"/>
<dbReference type="InterPro" id="IPR016047">
    <property type="entry name" value="M23ase_b-sheet_dom"/>
</dbReference>
<protein>
    <submittedName>
        <fullName evidence="3">Peptidase M23</fullName>
    </submittedName>
</protein>
<dbReference type="Pfam" id="PF01551">
    <property type="entry name" value="Peptidase_M23"/>
    <property type="match status" value="2"/>
</dbReference>
<dbReference type="EMBL" id="CP014504">
    <property type="protein sequence ID" value="AMQ00257.1"/>
    <property type="molecule type" value="Genomic_DNA"/>
</dbReference>
<dbReference type="AlphaFoldDB" id="A0A127VFY2"/>
<dbReference type="InterPro" id="IPR050570">
    <property type="entry name" value="Cell_wall_metabolism_enzyme"/>
</dbReference>
<evidence type="ECO:0000313" key="3">
    <source>
        <dbReference type="EMBL" id="AMQ00257.1"/>
    </source>
</evidence>
<evidence type="ECO:0000313" key="4">
    <source>
        <dbReference type="Proteomes" id="UP000071561"/>
    </source>
</evidence>
<sequence precursor="true">MIKKSIFLFVLVVFAISTQAQQIFSNNKYPLVDFRTPLDIVPPALAGSFGELRGNHFHSGIDFRTNQREGYPVHAIADGYVSRMRVQNSGFGQAIYLVHPNGYTSVYGHISRFAPKIAEAVKALQYQKKTFELDEFPAAESLPVHKGDVIAYSGNRGSSGGPHLHFEIRDSKTENTINPQLFGIQIPDNIPPVIYALYVYKLNKKPFSEYTPKTFLQVTGGAGKYSLSKAEPLNISGEVGFGITATDRHNGASGINGVYSIELEVDGKPVFTSSLEKFAFENSKAINSHIDYTAFMTTKRSIQKSFVDPGNPLQIYSNLVNSGRIEFKDQQVHELKYTVTDAKGNKSILPFSVKSDGQALISTPDQPDGIPFFYAKENEFAADGVKVVLPKGTLYNDFNLVYKVKPEPARGAYSPVYQIHNNLTPLHIGFDLWIKADARLGALKDKAVIVSAGGASQGGFFENGYVKATPRNFGSFYIAVDTIAPTIIPVNIADGKNMAGIAKMVFKIRDNLSGIKSFNGYIDGNWVLMEFDTKTATLWHSFDERTATGKHQLKLVVEDMKGNSKTYSINFIK</sequence>
<evidence type="ECO:0000256" key="1">
    <source>
        <dbReference type="SAM" id="SignalP"/>
    </source>
</evidence>
<feature type="chain" id="PRO_5007280578" evidence="1">
    <location>
        <begin position="21"/>
        <end position="573"/>
    </location>
</feature>
<evidence type="ECO:0000259" key="2">
    <source>
        <dbReference type="Pfam" id="PF01551"/>
    </source>
</evidence>
<dbReference type="Proteomes" id="UP000071561">
    <property type="component" value="Chromosome"/>
</dbReference>
<dbReference type="GO" id="GO:0004222">
    <property type="term" value="F:metalloendopeptidase activity"/>
    <property type="evidence" value="ECO:0007669"/>
    <property type="project" value="TreeGrafter"/>
</dbReference>
<dbReference type="SUPFAM" id="SSF51261">
    <property type="entry name" value="Duplicated hybrid motif"/>
    <property type="match status" value="1"/>
</dbReference>
<feature type="signal peptide" evidence="1">
    <location>
        <begin position="1"/>
        <end position="20"/>
    </location>
</feature>
<dbReference type="InterPro" id="IPR011055">
    <property type="entry name" value="Dup_hybrid_motif"/>
</dbReference>
<dbReference type="CDD" id="cd12797">
    <property type="entry name" value="M23_peptidase"/>
    <property type="match status" value="1"/>
</dbReference>
<dbReference type="OrthoDB" id="9810477at2"/>
<dbReference type="RefSeq" id="WP_068403119.1">
    <property type="nucleotide sequence ID" value="NZ_CP014504.1"/>
</dbReference>
<dbReference type="PANTHER" id="PTHR21666:SF285">
    <property type="entry name" value="M23 FAMILY METALLOPEPTIDASE"/>
    <property type="match status" value="1"/>
</dbReference>
<gene>
    <name evidence="3" type="ORF">AY601_3391</name>
</gene>
<proteinExistence type="predicted"/>
<organism evidence="3 4">
    <name type="scientific">Pedobacter cryoconitis</name>
    <dbReference type="NCBI Taxonomy" id="188932"/>
    <lineage>
        <taxon>Bacteria</taxon>
        <taxon>Pseudomonadati</taxon>
        <taxon>Bacteroidota</taxon>
        <taxon>Sphingobacteriia</taxon>
        <taxon>Sphingobacteriales</taxon>
        <taxon>Sphingobacteriaceae</taxon>
        <taxon>Pedobacter</taxon>
    </lineage>
</organism>
<keyword evidence="1" id="KW-0732">Signal</keyword>
<reference evidence="3 4" key="1">
    <citation type="submission" date="2016-03" db="EMBL/GenBank/DDBJ databases">
        <title>Complete genome sequence of Pedobacter cryoconitis PAMC 27485.</title>
        <authorList>
            <person name="Lee J."/>
            <person name="Kim O.-S."/>
        </authorList>
    </citation>
    <scope>NUCLEOTIDE SEQUENCE [LARGE SCALE GENOMIC DNA]</scope>
    <source>
        <strain evidence="3 4">PAMC 27485</strain>
    </source>
</reference>
<name>A0A127VFY2_9SPHI</name>
<feature type="domain" description="M23ase beta-sheet core" evidence="2">
    <location>
        <begin position="134"/>
        <end position="179"/>
    </location>
</feature>